<evidence type="ECO:0000313" key="1">
    <source>
        <dbReference type="EMBL" id="CAG2249034.1"/>
    </source>
</evidence>
<proteinExistence type="predicted"/>
<name>A0A8S3V5G1_MYTED</name>
<organism evidence="1 2">
    <name type="scientific">Mytilus edulis</name>
    <name type="common">Blue mussel</name>
    <dbReference type="NCBI Taxonomy" id="6550"/>
    <lineage>
        <taxon>Eukaryota</taxon>
        <taxon>Metazoa</taxon>
        <taxon>Spiralia</taxon>
        <taxon>Lophotrochozoa</taxon>
        <taxon>Mollusca</taxon>
        <taxon>Bivalvia</taxon>
        <taxon>Autobranchia</taxon>
        <taxon>Pteriomorphia</taxon>
        <taxon>Mytilida</taxon>
        <taxon>Mytiloidea</taxon>
        <taxon>Mytilidae</taxon>
        <taxon>Mytilinae</taxon>
        <taxon>Mytilus</taxon>
    </lineage>
</organism>
<dbReference type="Proteomes" id="UP000683360">
    <property type="component" value="Unassembled WGS sequence"/>
</dbReference>
<evidence type="ECO:0000313" key="2">
    <source>
        <dbReference type="Proteomes" id="UP000683360"/>
    </source>
</evidence>
<gene>
    <name evidence="1" type="ORF">MEDL_60839</name>
</gene>
<dbReference type="SUPFAM" id="SSF101898">
    <property type="entry name" value="NHL repeat"/>
    <property type="match status" value="1"/>
</dbReference>
<dbReference type="Gene3D" id="2.120.10.30">
    <property type="entry name" value="TolB, C-terminal domain"/>
    <property type="match status" value="1"/>
</dbReference>
<keyword evidence="2" id="KW-1185">Reference proteome</keyword>
<protein>
    <submittedName>
        <fullName evidence="1">TRIM2_3</fullName>
    </submittedName>
</protein>
<reference evidence="1" key="1">
    <citation type="submission" date="2021-03" db="EMBL/GenBank/DDBJ databases">
        <authorList>
            <person name="Bekaert M."/>
        </authorList>
    </citation>
    <scope>NUCLEOTIDE SEQUENCE</scope>
</reference>
<dbReference type="OrthoDB" id="6103579at2759"/>
<dbReference type="InterPro" id="IPR011042">
    <property type="entry name" value="6-blade_b-propeller_TolB-like"/>
</dbReference>
<comment type="caution">
    <text evidence="1">The sequence shown here is derived from an EMBL/GenBank/DDBJ whole genome shotgun (WGS) entry which is preliminary data.</text>
</comment>
<accession>A0A8S3V5G1</accession>
<dbReference type="AlphaFoldDB" id="A0A8S3V5G1"/>
<sequence length="260" mass="28730">MSVKQHGSDLQAFIGSKMLEKDVAEELKYEQNISEDDGFSQLGDIKVPAGQSTVCITGSSVFPNGRIILADCYFNKRLVIVQSDGGLFTEIPLSPLHPFDVTCIDDKTVAVTIFNDNKIQIIDTKNKQVTKTINTGTGRGITYRQGQILFCEKGKGIVGIQLANYELCTLVEDCTINDFSYIATSDEYLYYTDNGSTVKCYSVKGDKLWEYKDESIMSCPTGIAVDQHGIVYVISNKNKCFVLISADGKTCKKNFTHCKG</sequence>
<dbReference type="EMBL" id="CAJPWZ010002959">
    <property type="protein sequence ID" value="CAG2249034.1"/>
    <property type="molecule type" value="Genomic_DNA"/>
</dbReference>